<evidence type="ECO:0000313" key="13">
    <source>
        <dbReference type="Proteomes" id="UP001202328"/>
    </source>
</evidence>
<evidence type="ECO:0000256" key="8">
    <source>
        <dbReference type="ARBA" id="ARBA00046288"/>
    </source>
</evidence>
<evidence type="ECO:0000256" key="3">
    <source>
        <dbReference type="ARBA" id="ARBA00022692"/>
    </source>
</evidence>
<dbReference type="InterPro" id="IPR032861">
    <property type="entry name" value="TAXi_N"/>
</dbReference>
<accession>A0AAD4T1A7</accession>
<evidence type="ECO:0000256" key="4">
    <source>
        <dbReference type="ARBA" id="ARBA00022729"/>
    </source>
</evidence>
<dbReference type="EMBL" id="JAJJMB010007130">
    <property type="protein sequence ID" value="KAI3931758.1"/>
    <property type="molecule type" value="Genomic_DNA"/>
</dbReference>
<feature type="domain" description="Peptidase A1" evidence="11">
    <location>
        <begin position="83"/>
        <end position="188"/>
    </location>
</feature>
<evidence type="ECO:0000256" key="5">
    <source>
        <dbReference type="ARBA" id="ARBA00022801"/>
    </source>
</evidence>
<feature type="chain" id="PRO_5042188069" description="Peptidase A1 domain-containing protein" evidence="10">
    <location>
        <begin position="26"/>
        <end position="188"/>
    </location>
</feature>
<dbReference type="InterPro" id="IPR021109">
    <property type="entry name" value="Peptidase_aspartic_dom_sf"/>
</dbReference>
<gene>
    <name evidence="12" type="ORF">MKW98_012168</name>
</gene>
<dbReference type="Gene3D" id="2.40.70.10">
    <property type="entry name" value="Acid Proteases"/>
    <property type="match status" value="1"/>
</dbReference>
<evidence type="ECO:0000256" key="6">
    <source>
        <dbReference type="ARBA" id="ARBA00022989"/>
    </source>
</evidence>
<comment type="caution">
    <text evidence="12">The sequence shown here is derived from an EMBL/GenBank/DDBJ whole genome shotgun (WGS) entry which is preliminary data.</text>
</comment>
<keyword evidence="7" id="KW-0472">Membrane</keyword>
<feature type="disulfide bond" evidence="9">
    <location>
        <begin position="114"/>
        <end position="119"/>
    </location>
</feature>
<name>A0AAD4T1A7_9MAGN</name>
<keyword evidence="2" id="KW-0645">Protease</keyword>
<dbReference type="Pfam" id="PF14543">
    <property type="entry name" value="TAXi_N"/>
    <property type="match status" value="1"/>
</dbReference>
<dbReference type="GO" id="GO:0012505">
    <property type="term" value="C:endomembrane system"/>
    <property type="evidence" value="ECO:0007669"/>
    <property type="project" value="UniProtKB-SubCell"/>
</dbReference>
<dbReference type="Proteomes" id="UP001202328">
    <property type="component" value="Unassembled WGS sequence"/>
</dbReference>
<dbReference type="PANTHER" id="PTHR13683">
    <property type="entry name" value="ASPARTYL PROTEASES"/>
    <property type="match status" value="1"/>
</dbReference>
<keyword evidence="6" id="KW-1133">Transmembrane helix</keyword>
<dbReference type="PANTHER" id="PTHR13683:SF375">
    <property type="entry name" value="PEPTIDASE A1 DOMAIN-CONTAINING PROTEIN"/>
    <property type="match status" value="1"/>
</dbReference>
<dbReference type="InterPro" id="IPR001461">
    <property type="entry name" value="Aspartic_peptidase_A1"/>
</dbReference>
<keyword evidence="5" id="KW-0378">Hydrolase</keyword>
<dbReference type="CDD" id="cd05471">
    <property type="entry name" value="pepsin_like"/>
    <property type="match status" value="1"/>
</dbReference>
<comment type="subcellular location">
    <subcellularLocation>
        <location evidence="8">Endomembrane system</location>
        <topology evidence="8">Single-pass type I membrane protein</topology>
    </subcellularLocation>
</comment>
<comment type="similarity">
    <text evidence="1">Belongs to the peptidase A1 family.</text>
</comment>
<keyword evidence="3" id="KW-0812">Transmembrane</keyword>
<keyword evidence="13" id="KW-1185">Reference proteome</keyword>
<evidence type="ECO:0000259" key="11">
    <source>
        <dbReference type="PROSITE" id="PS51767"/>
    </source>
</evidence>
<organism evidence="12 13">
    <name type="scientific">Papaver atlanticum</name>
    <dbReference type="NCBI Taxonomy" id="357466"/>
    <lineage>
        <taxon>Eukaryota</taxon>
        <taxon>Viridiplantae</taxon>
        <taxon>Streptophyta</taxon>
        <taxon>Embryophyta</taxon>
        <taxon>Tracheophyta</taxon>
        <taxon>Spermatophyta</taxon>
        <taxon>Magnoliopsida</taxon>
        <taxon>Ranunculales</taxon>
        <taxon>Papaveraceae</taxon>
        <taxon>Papaveroideae</taxon>
        <taxon>Papaver</taxon>
    </lineage>
</organism>
<protein>
    <recommendedName>
        <fullName evidence="11">Peptidase A1 domain-containing protein</fullName>
    </recommendedName>
</protein>
<evidence type="ECO:0000313" key="12">
    <source>
        <dbReference type="EMBL" id="KAI3931758.1"/>
    </source>
</evidence>
<keyword evidence="4 10" id="KW-0732">Signal</keyword>
<dbReference type="InterPro" id="IPR034164">
    <property type="entry name" value="Pepsin-like_dom"/>
</dbReference>
<evidence type="ECO:0000256" key="9">
    <source>
        <dbReference type="PIRSR" id="PIRSR601461-2"/>
    </source>
</evidence>
<evidence type="ECO:0000256" key="1">
    <source>
        <dbReference type="ARBA" id="ARBA00007447"/>
    </source>
</evidence>
<keyword evidence="9" id="KW-1015">Disulfide bond</keyword>
<feature type="signal peptide" evidence="10">
    <location>
        <begin position="1"/>
        <end position="25"/>
    </location>
</feature>
<feature type="non-terminal residue" evidence="12">
    <location>
        <position position="188"/>
    </location>
</feature>
<reference evidence="12" key="1">
    <citation type="submission" date="2022-04" db="EMBL/GenBank/DDBJ databases">
        <title>A functionally conserved STORR gene fusion in Papaver species that diverged 16.8 million years ago.</title>
        <authorList>
            <person name="Catania T."/>
        </authorList>
    </citation>
    <scope>NUCLEOTIDE SEQUENCE</scope>
    <source>
        <strain evidence="12">S-188037</strain>
    </source>
</reference>
<dbReference type="GO" id="GO:0006508">
    <property type="term" value="P:proteolysis"/>
    <property type="evidence" value="ECO:0007669"/>
    <property type="project" value="UniProtKB-KW"/>
</dbReference>
<dbReference type="GO" id="GO:0004190">
    <property type="term" value="F:aspartic-type endopeptidase activity"/>
    <property type="evidence" value="ECO:0007669"/>
    <property type="project" value="InterPro"/>
</dbReference>
<dbReference type="InterPro" id="IPR033121">
    <property type="entry name" value="PEPTIDASE_A1"/>
</dbReference>
<sequence>MSSLRFLFLNVIFVLLLSLFKPSVATRFISNHNDNINNTNTSTQKLRSIKFPLKRVQYKPAPSVSIGPNGYVTDVEFDLIEGYYTDIFIGSPSREFSFLIDTGSSLSWVRCFSCSDGSCYRSKQFYPEDSKSFSPVACDSNTCQRYGKCDDHNECGFGLTYSGQKTATGLLATETFTIEDDSDTNTEE</sequence>
<proteinExistence type="inferred from homology"/>
<dbReference type="SUPFAM" id="SSF50630">
    <property type="entry name" value="Acid proteases"/>
    <property type="match status" value="1"/>
</dbReference>
<evidence type="ECO:0000256" key="7">
    <source>
        <dbReference type="ARBA" id="ARBA00023136"/>
    </source>
</evidence>
<dbReference type="PROSITE" id="PS00141">
    <property type="entry name" value="ASP_PROTEASE"/>
    <property type="match status" value="1"/>
</dbReference>
<evidence type="ECO:0000256" key="2">
    <source>
        <dbReference type="ARBA" id="ARBA00022670"/>
    </source>
</evidence>
<dbReference type="AlphaFoldDB" id="A0AAD4T1A7"/>
<dbReference type="InterPro" id="IPR001969">
    <property type="entry name" value="Aspartic_peptidase_AS"/>
</dbReference>
<dbReference type="PROSITE" id="PS51767">
    <property type="entry name" value="PEPTIDASE_A1"/>
    <property type="match status" value="1"/>
</dbReference>
<evidence type="ECO:0000256" key="10">
    <source>
        <dbReference type="SAM" id="SignalP"/>
    </source>
</evidence>